<dbReference type="Gene3D" id="3.30.1370.30">
    <property type="match status" value="1"/>
</dbReference>
<gene>
    <name evidence="8 10" type="primary">rpsH</name>
    <name evidence="10" type="ORF">A1232T_01087</name>
</gene>
<dbReference type="GO" id="GO:0003735">
    <property type="term" value="F:structural constituent of ribosome"/>
    <property type="evidence" value="ECO:0007669"/>
    <property type="project" value="InterPro"/>
</dbReference>
<dbReference type="STRING" id="1945521.A1232T_01087"/>
<dbReference type="EMBL" id="FUGE01000119">
    <property type="protein sequence ID" value="SJM70898.1"/>
    <property type="molecule type" value="Genomic_DNA"/>
</dbReference>
<dbReference type="GO" id="GO:0005737">
    <property type="term" value="C:cytoplasm"/>
    <property type="evidence" value="ECO:0007669"/>
    <property type="project" value="UniProtKB-ARBA"/>
</dbReference>
<dbReference type="AlphaFoldDB" id="A0A1R4GRQ9"/>
<dbReference type="GO" id="GO:0006412">
    <property type="term" value="P:translation"/>
    <property type="evidence" value="ECO:0007669"/>
    <property type="project" value="UniProtKB-UniRule"/>
</dbReference>
<dbReference type="OrthoDB" id="9802617at2"/>
<evidence type="ECO:0000313" key="11">
    <source>
        <dbReference type="Proteomes" id="UP000188357"/>
    </source>
</evidence>
<dbReference type="HAMAP" id="MF_01302_B">
    <property type="entry name" value="Ribosomal_uS8_B"/>
    <property type="match status" value="1"/>
</dbReference>
<evidence type="ECO:0000256" key="2">
    <source>
        <dbReference type="ARBA" id="ARBA00022730"/>
    </source>
</evidence>
<evidence type="ECO:0000256" key="3">
    <source>
        <dbReference type="ARBA" id="ARBA00022884"/>
    </source>
</evidence>
<evidence type="ECO:0000256" key="1">
    <source>
        <dbReference type="ARBA" id="ARBA00006471"/>
    </source>
</evidence>
<evidence type="ECO:0000256" key="5">
    <source>
        <dbReference type="ARBA" id="ARBA00023274"/>
    </source>
</evidence>
<dbReference type="PROSITE" id="PS00053">
    <property type="entry name" value="RIBOSOMAL_S8"/>
    <property type="match status" value="1"/>
</dbReference>
<evidence type="ECO:0000256" key="8">
    <source>
        <dbReference type="HAMAP-Rule" id="MF_01302"/>
    </source>
</evidence>
<keyword evidence="2 8" id="KW-0699">rRNA-binding</keyword>
<keyword evidence="4 8" id="KW-0689">Ribosomal protein</keyword>
<organism evidence="10 11">
    <name type="scientific">Psychrobacter piechaudii</name>
    <dbReference type="NCBI Taxonomy" id="1945521"/>
    <lineage>
        <taxon>Bacteria</taxon>
        <taxon>Pseudomonadati</taxon>
        <taxon>Pseudomonadota</taxon>
        <taxon>Gammaproteobacteria</taxon>
        <taxon>Moraxellales</taxon>
        <taxon>Moraxellaceae</taxon>
        <taxon>Psychrobacter</taxon>
    </lineage>
</organism>
<reference evidence="10 11" key="1">
    <citation type="submission" date="2017-02" db="EMBL/GenBank/DDBJ databases">
        <authorList>
            <person name="Peterson S.W."/>
        </authorList>
    </citation>
    <scope>NUCLEOTIDE SEQUENCE [LARGE SCALE GENOMIC DNA]</scope>
    <source>
        <strain evidence="10">Psychrobacter_piechaudii</strain>
    </source>
</reference>
<accession>A0A1R4GRQ9</accession>
<dbReference type="Gene3D" id="3.30.1490.10">
    <property type="match status" value="1"/>
</dbReference>
<dbReference type="FunFam" id="3.30.1370.30:FF:000002">
    <property type="entry name" value="30S ribosomal protein S8"/>
    <property type="match status" value="1"/>
</dbReference>
<dbReference type="InterPro" id="IPR000630">
    <property type="entry name" value="Ribosomal_uS8"/>
</dbReference>
<dbReference type="GO" id="GO:1990904">
    <property type="term" value="C:ribonucleoprotein complex"/>
    <property type="evidence" value="ECO:0007669"/>
    <property type="project" value="UniProtKB-KW"/>
</dbReference>
<dbReference type="SUPFAM" id="SSF56047">
    <property type="entry name" value="Ribosomal protein S8"/>
    <property type="match status" value="1"/>
</dbReference>
<dbReference type="InterPro" id="IPR047863">
    <property type="entry name" value="Ribosomal_uS8_CS"/>
</dbReference>
<name>A0A1R4GRQ9_9GAMM</name>
<comment type="subunit">
    <text evidence="7 8">Part of the 30S ribosomal subunit. Contacts proteins S5 and S12.</text>
</comment>
<dbReference type="FunFam" id="3.30.1490.10:FF:000001">
    <property type="entry name" value="30S ribosomal protein S8"/>
    <property type="match status" value="1"/>
</dbReference>
<evidence type="ECO:0000256" key="9">
    <source>
        <dbReference type="RuleBase" id="RU003660"/>
    </source>
</evidence>
<dbReference type="GO" id="GO:0019843">
    <property type="term" value="F:rRNA binding"/>
    <property type="evidence" value="ECO:0007669"/>
    <property type="project" value="UniProtKB-UniRule"/>
</dbReference>
<evidence type="ECO:0000313" key="10">
    <source>
        <dbReference type="EMBL" id="SJM70898.1"/>
    </source>
</evidence>
<keyword evidence="5 8" id="KW-0687">Ribonucleoprotein</keyword>
<dbReference type="GO" id="GO:0005840">
    <property type="term" value="C:ribosome"/>
    <property type="evidence" value="ECO:0007669"/>
    <property type="project" value="UniProtKB-KW"/>
</dbReference>
<evidence type="ECO:0000256" key="7">
    <source>
        <dbReference type="ARBA" id="ARBA00046740"/>
    </source>
</evidence>
<keyword evidence="3 8" id="KW-0694">RNA-binding</keyword>
<proteinExistence type="inferred from homology"/>
<sequence length="132" mass="14216">MSMQDTVADMLTRIRNAQMARKVSVAMPSSKLRKSIADLLVEEGYIASAEVTDEGNGKATLKIELKYFEGKPVIEVIKRYSRPGLRQYRGKDAIPSVQQGLGVAIVSTSQGIMSDRAARAAGIGGEIIAFVA</sequence>
<evidence type="ECO:0000256" key="6">
    <source>
        <dbReference type="ARBA" id="ARBA00035258"/>
    </source>
</evidence>
<dbReference type="PANTHER" id="PTHR11758">
    <property type="entry name" value="40S RIBOSOMAL PROTEIN S15A"/>
    <property type="match status" value="1"/>
</dbReference>
<dbReference type="RefSeq" id="WP_077450876.1">
    <property type="nucleotide sequence ID" value="NZ_FUGE01000119.1"/>
</dbReference>
<dbReference type="Pfam" id="PF00410">
    <property type="entry name" value="Ribosomal_S8"/>
    <property type="match status" value="1"/>
</dbReference>
<keyword evidence="11" id="KW-1185">Reference proteome</keyword>
<dbReference type="InterPro" id="IPR035987">
    <property type="entry name" value="Ribosomal_uS8_sf"/>
</dbReference>
<protein>
    <recommendedName>
        <fullName evidence="6 8">Small ribosomal subunit protein uS8</fullName>
    </recommendedName>
</protein>
<dbReference type="NCBIfam" id="NF001109">
    <property type="entry name" value="PRK00136.1"/>
    <property type="match status" value="1"/>
</dbReference>
<dbReference type="Proteomes" id="UP000188357">
    <property type="component" value="Unassembled WGS sequence"/>
</dbReference>
<comment type="function">
    <text evidence="8">One of the primary rRNA binding proteins, it binds directly to 16S rRNA central domain where it helps coordinate assembly of the platform of the 30S subunit.</text>
</comment>
<comment type="similarity">
    <text evidence="1 8 9">Belongs to the universal ribosomal protein uS8 family.</text>
</comment>
<evidence type="ECO:0000256" key="4">
    <source>
        <dbReference type="ARBA" id="ARBA00022980"/>
    </source>
</evidence>